<dbReference type="CDD" id="cd05016">
    <property type="entry name" value="SIS_PGI_2"/>
    <property type="match status" value="1"/>
</dbReference>
<dbReference type="Gene3D" id="3.40.50.10490">
    <property type="entry name" value="Glucose-6-phosphate isomerase like protein, domain 1"/>
    <property type="match status" value="3"/>
</dbReference>
<dbReference type="GO" id="GO:0006094">
    <property type="term" value="P:gluconeogenesis"/>
    <property type="evidence" value="ECO:0007669"/>
    <property type="project" value="UniProtKB-UniRule"/>
</dbReference>
<dbReference type="FunFam" id="3.40.50.10490:FF:000015">
    <property type="entry name" value="Glucose-6-phosphate isomerase"/>
    <property type="match status" value="1"/>
</dbReference>
<keyword evidence="5 8" id="KW-0324">Glycolysis</keyword>
<dbReference type="GO" id="GO:0048029">
    <property type="term" value="F:monosaccharide binding"/>
    <property type="evidence" value="ECO:0007669"/>
    <property type="project" value="TreeGrafter"/>
</dbReference>
<dbReference type="EC" id="5.3.1.9" evidence="8"/>
<comment type="subcellular location">
    <subcellularLocation>
        <location evidence="8">Cytoplasm</location>
    </subcellularLocation>
</comment>
<dbReference type="FunFam" id="3.40.50.10490:FF:000016">
    <property type="entry name" value="Glucose-6-phosphate isomerase"/>
    <property type="match status" value="1"/>
</dbReference>
<dbReference type="GO" id="GO:0006096">
    <property type="term" value="P:glycolytic process"/>
    <property type="evidence" value="ECO:0007669"/>
    <property type="project" value="UniProtKB-UniRule"/>
</dbReference>
<dbReference type="PROSITE" id="PS51463">
    <property type="entry name" value="P_GLUCOSE_ISOMERASE_3"/>
    <property type="match status" value="1"/>
</dbReference>
<evidence type="ECO:0000256" key="7">
    <source>
        <dbReference type="ARBA" id="ARBA00029321"/>
    </source>
</evidence>
<dbReference type="GO" id="GO:0004347">
    <property type="term" value="F:glucose-6-phosphate isomerase activity"/>
    <property type="evidence" value="ECO:0007669"/>
    <property type="project" value="UniProtKB-UniRule"/>
</dbReference>
<feature type="active site" description="Proton donor" evidence="8">
    <location>
        <position position="290"/>
    </location>
</feature>
<evidence type="ECO:0000256" key="8">
    <source>
        <dbReference type="HAMAP-Rule" id="MF_00473"/>
    </source>
</evidence>
<dbReference type="PRINTS" id="PR00662">
    <property type="entry name" value="G6PISOMERASE"/>
</dbReference>
<comment type="catalytic activity">
    <reaction evidence="7 8 9">
        <text>alpha-D-glucose 6-phosphate = beta-D-fructose 6-phosphate</text>
        <dbReference type="Rhea" id="RHEA:11816"/>
        <dbReference type="ChEBI" id="CHEBI:57634"/>
        <dbReference type="ChEBI" id="CHEBI:58225"/>
        <dbReference type="EC" id="5.3.1.9"/>
    </reaction>
</comment>
<dbReference type="AlphaFoldDB" id="A0AAU7VJ12"/>
<keyword evidence="3 8" id="KW-0312">Gluconeogenesis</keyword>
<dbReference type="GO" id="GO:0005829">
    <property type="term" value="C:cytosol"/>
    <property type="evidence" value="ECO:0007669"/>
    <property type="project" value="TreeGrafter"/>
</dbReference>
<evidence type="ECO:0000256" key="3">
    <source>
        <dbReference type="ARBA" id="ARBA00022432"/>
    </source>
</evidence>
<reference evidence="10" key="2">
    <citation type="submission" date="2024-06" db="EMBL/GenBank/DDBJ databases">
        <authorList>
            <person name="Petrova K.O."/>
            <person name="Toshchakov S.V."/>
            <person name="Boltjanskaja Y.V."/>
            <person name="Kevbrin V."/>
        </authorList>
    </citation>
    <scope>NUCLEOTIDE SEQUENCE</scope>
    <source>
        <strain evidence="10">Z-910T</strain>
    </source>
</reference>
<comment type="pathway">
    <text evidence="8">Carbohydrate biosynthesis; gluconeogenesis.</text>
</comment>
<organism evidence="10">
    <name type="scientific">Proteinivorax tanatarense</name>
    <dbReference type="NCBI Taxonomy" id="1260629"/>
    <lineage>
        <taxon>Bacteria</taxon>
        <taxon>Bacillati</taxon>
        <taxon>Bacillota</taxon>
        <taxon>Clostridia</taxon>
        <taxon>Eubacteriales</taxon>
        <taxon>Proteinivoracaceae</taxon>
        <taxon>Proteinivorax</taxon>
    </lineage>
</organism>
<dbReference type="PROSITE" id="PS00174">
    <property type="entry name" value="P_GLUCOSE_ISOMERASE_2"/>
    <property type="match status" value="1"/>
</dbReference>
<dbReference type="Pfam" id="PF00342">
    <property type="entry name" value="PGI"/>
    <property type="match status" value="1"/>
</dbReference>
<sequence>MSKLSLDYKNASSFFSEDELKYFQPYVEQAHNQLHQKTGAGNEFLGWVDLPKKISETEISDIKKTADYVKNNCDVFLVIGIGGSYLGAKAAIEMLNHSFYNELSDEKRTAPKIYFVGQNVSGTYLKHLIDVLEGKEVMVNVISKSGTTTEPAVAFRIIRELLEKKYGKEGAQKRIIATTDKSKGALRALADQEGYKTFVIEDDIGGRFSVLTAVGLLPIAVSGADIEEIIKGAKSAYNDFNSPKLLDNYCYQYAVIRNIFYRKGKTVEIMANYEPSLAYLSEWWKQLYGESEGKDHKGLFPASVNFTTDLHSMGQYIQDGMRNLFQTVIEVKSPKEDITLPYDQQNLDGLNYLSGKTVNFINDKALKGTLLAHTDGNVPNIVLKLDNISEHSFGYLIYFFEKACGISGYLLGVNPFDQPGVEAYKKNMFALLGKEGYEKEKEVLENRLK</sequence>
<proteinExistence type="inferred from homology"/>
<dbReference type="PROSITE" id="PS00765">
    <property type="entry name" value="P_GLUCOSE_ISOMERASE_1"/>
    <property type="match status" value="1"/>
</dbReference>
<evidence type="ECO:0000313" key="10">
    <source>
        <dbReference type="EMBL" id="XBX74024.1"/>
    </source>
</evidence>
<accession>A0AAU7VJ12</accession>
<evidence type="ECO:0000256" key="2">
    <source>
        <dbReference type="ARBA" id="ARBA00006604"/>
    </source>
</evidence>
<evidence type="ECO:0000256" key="4">
    <source>
        <dbReference type="ARBA" id="ARBA00022490"/>
    </source>
</evidence>
<name>A0AAU7VJ12_9FIRM</name>
<comment type="similarity">
    <text evidence="2 8 9">Belongs to the GPI family.</text>
</comment>
<dbReference type="SUPFAM" id="SSF53697">
    <property type="entry name" value="SIS domain"/>
    <property type="match status" value="1"/>
</dbReference>
<dbReference type="PANTHER" id="PTHR11469">
    <property type="entry name" value="GLUCOSE-6-PHOSPHATE ISOMERASE"/>
    <property type="match status" value="1"/>
</dbReference>
<dbReference type="InterPro" id="IPR001672">
    <property type="entry name" value="G6P_Isomerase"/>
</dbReference>
<evidence type="ECO:0000256" key="1">
    <source>
        <dbReference type="ARBA" id="ARBA00004926"/>
    </source>
</evidence>
<keyword evidence="6 8" id="KW-0413">Isomerase</keyword>
<dbReference type="InterPro" id="IPR035476">
    <property type="entry name" value="SIS_PGI_1"/>
</dbReference>
<dbReference type="InterPro" id="IPR035482">
    <property type="entry name" value="SIS_PGI_2"/>
</dbReference>
<dbReference type="GO" id="GO:0097367">
    <property type="term" value="F:carbohydrate derivative binding"/>
    <property type="evidence" value="ECO:0007669"/>
    <property type="project" value="InterPro"/>
</dbReference>
<evidence type="ECO:0000256" key="6">
    <source>
        <dbReference type="ARBA" id="ARBA00023235"/>
    </source>
</evidence>
<comment type="function">
    <text evidence="8">Catalyzes the reversible isomerization of glucose-6-phosphate to fructose-6-phosphate.</text>
</comment>
<dbReference type="InterPro" id="IPR046348">
    <property type="entry name" value="SIS_dom_sf"/>
</dbReference>
<comment type="pathway">
    <text evidence="1 8 9">Carbohydrate degradation; glycolysis; D-glyceraldehyde 3-phosphate and glycerone phosphate from D-glucose: step 2/4.</text>
</comment>
<evidence type="ECO:0000256" key="9">
    <source>
        <dbReference type="RuleBase" id="RU000612"/>
    </source>
</evidence>
<comment type="caution">
    <text evidence="8">Lacks conserved residue(s) required for the propagation of feature annotation.</text>
</comment>
<dbReference type="CDD" id="cd05015">
    <property type="entry name" value="SIS_PGI_1"/>
    <property type="match status" value="1"/>
</dbReference>
<evidence type="ECO:0000256" key="5">
    <source>
        <dbReference type="ARBA" id="ARBA00023152"/>
    </source>
</evidence>
<feature type="active site" evidence="8">
    <location>
        <position position="425"/>
    </location>
</feature>
<dbReference type="GO" id="GO:0051156">
    <property type="term" value="P:glucose 6-phosphate metabolic process"/>
    <property type="evidence" value="ECO:0007669"/>
    <property type="project" value="TreeGrafter"/>
</dbReference>
<dbReference type="PANTHER" id="PTHR11469:SF1">
    <property type="entry name" value="GLUCOSE-6-PHOSPHATE ISOMERASE"/>
    <property type="match status" value="1"/>
</dbReference>
<protein>
    <recommendedName>
        <fullName evidence="8">Glucose-6-phosphate isomerase</fullName>
        <shortName evidence="8">GPI</shortName>
        <ecNumber evidence="8">5.3.1.9</ecNumber>
    </recommendedName>
    <alternativeName>
        <fullName evidence="8">Phosphoglucose isomerase</fullName>
        <shortName evidence="8">PGI</shortName>
    </alternativeName>
    <alternativeName>
        <fullName evidence="8">Phosphohexose isomerase</fullName>
        <shortName evidence="8">PHI</shortName>
    </alternativeName>
</protein>
<dbReference type="NCBIfam" id="NF010697">
    <property type="entry name" value="PRK14097.1"/>
    <property type="match status" value="1"/>
</dbReference>
<dbReference type="InterPro" id="IPR018189">
    <property type="entry name" value="Phosphoglucose_isomerase_CS"/>
</dbReference>
<keyword evidence="4 8" id="KW-0963">Cytoplasm</keyword>
<gene>
    <name evidence="8" type="primary">pgi</name>
    <name evidence="10" type="ORF">PRVXT_002043</name>
</gene>
<dbReference type="HAMAP" id="MF_00473">
    <property type="entry name" value="G6P_isomerase"/>
    <property type="match status" value="1"/>
</dbReference>
<dbReference type="EMBL" id="CP158367">
    <property type="protein sequence ID" value="XBX74024.1"/>
    <property type="molecule type" value="Genomic_DNA"/>
</dbReference>
<reference evidence="10" key="1">
    <citation type="journal article" date="2013" name="Extremophiles">
        <title>Proteinivorax tanatarense gen. nov., sp. nov., an anaerobic, haloalkaliphilic, proteolytic bacterium isolated from a decaying algal bloom, and proposal of Proteinivoraceae fam. nov.</title>
        <authorList>
            <person name="Kevbrin V."/>
            <person name="Boltyanskaya Y."/>
            <person name="Zhilina T."/>
            <person name="Kolganova T."/>
            <person name="Lavrentjeva E."/>
            <person name="Kuznetsov B."/>
        </authorList>
    </citation>
    <scope>NUCLEOTIDE SEQUENCE</scope>
    <source>
        <strain evidence="10">Z-910T</strain>
    </source>
</reference>
<dbReference type="RefSeq" id="WP_350342785.1">
    <property type="nucleotide sequence ID" value="NZ_CP158367.1"/>
</dbReference>